<comment type="caution">
    <text evidence="1">The sequence shown here is derived from an EMBL/GenBank/DDBJ whole genome shotgun (WGS) entry which is preliminary data.</text>
</comment>
<sequence>MLYDHEGVPRYIGESGDLQHRIWSNHCVGDPNSHKWVCRYNAGRLWHVRNHDYTNENDGKTAKQLRAILARRFCAVRVLPIPELIQKSDRLALERAVQAIAPDPMNDWVNQKRIPASEPEDLVDQLLDDLGWGVAQRSALDRQAELWRRMRAASTA</sequence>
<evidence type="ECO:0008006" key="3">
    <source>
        <dbReference type="Google" id="ProtNLM"/>
    </source>
</evidence>
<dbReference type="EMBL" id="JBHTFQ010000013">
    <property type="protein sequence ID" value="MFC7706036.1"/>
    <property type="molecule type" value="Genomic_DNA"/>
</dbReference>
<accession>A0ABW2UPW7</accession>
<organism evidence="1 2">
    <name type="scientific">Plastorhodobacter daqingensis</name>
    <dbReference type="NCBI Taxonomy" id="1387281"/>
    <lineage>
        <taxon>Bacteria</taxon>
        <taxon>Pseudomonadati</taxon>
        <taxon>Pseudomonadota</taxon>
        <taxon>Alphaproteobacteria</taxon>
        <taxon>Rhodobacterales</taxon>
        <taxon>Paracoccaceae</taxon>
        <taxon>Plastorhodobacter</taxon>
    </lineage>
</organism>
<protein>
    <recommendedName>
        <fullName evidence="3">GIY-YIG domain-containing protein</fullName>
    </recommendedName>
</protein>
<gene>
    <name evidence="1" type="ORF">ACFQXB_17795</name>
</gene>
<dbReference type="RefSeq" id="WP_377406541.1">
    <property type="nucleotide sequence ID" value="NZ_JBHTFQ010000013.1"/>
</dbReference>
<keyword evidence="2" id="KW-1185">Reference proteome</keyword>
<name>A0ABW2UPW7_9RHOB</name>
<evidence type="ECO:0000313" key="2">
    <source>
        <dbReference type="Proteomes" id="UP001596516"/>
    </source>
</evidence>
<dbReference type="Proteomes" id="UP001596516">
    <property type="component" value="Unassembled WGS sequence"/>
</dbReference>
<evidence type="ECO:0000313" key="1">
    <source>
        <dbReference type="EMBL" id="MFC7706036.1"/>
    </source>
</evidence>
<proteinExistence type="predicted"/>
<reference evidence="2" key="1">
    <citation type="journal article" date="2019" name="Int. J. Syst. Evol. Microbiol.">
        <title>The Global Catalogue of Microorganisms (GCM) 10K type strain sequencing project: providing services to taxonomists for standard genome sequencing and annotation.</title>
        <authorList>
            <consortium name="The Broad Institute Genomics Platform"/>
            <consortium name="The Broad Institute Genome Sequencing Center for Infectious Disease"/>
            <person name="Wu L."/>
            <person name="Ma J."/>
        </authorList>
    </citation>
    <scope>NUCLEOTIDE SEQUENCE [LARGE SCALE GENOMIC DNA]</scope>
    <source>
        <strain evidence="2">CGMCC 1.12750</strain>
    </source>
</reference>